<dbReference type="Proteomes" id="UP000054742">
    <property type="component" value="Unassembled WGS sequence"/>
</dbReference>
<dbReference type="PATRIC" id="fig|29422.6.peg.2206"/>
<comment type="caution">
    <text evidence="1">The sequence shown here is derived from an EMBL/GenBank/DDBJ whole genome shotgun (WGS) entry which is preliminary data.</text>
</comment>
<dbReference type="AlphaFoldDB" id="A0A0W0SDI7"/>
<dbReference type="OrthoDB" id="9976606at2"/>
<dbReference type="RefSeq" id="WP_058442057.1">
    <property type="nucleotide sequence ID" value="NZ_CAAAHU010000005.1"/>
</dbReference>
<dbReference type="STRING" id="29422.Lbru_2068"/>
<organism evidence="1 2">
    <name type="scientific">Legionella brunensis</name>
    <dbReference type="NCBI Taxonomy" id="29422"/>
    <lineage>
        <taxon>Bacteria</taxon>
        <taxon>Pseudomonadati</taxon>
        <taxon>Pseudomonadota</taxon>
        <taxon>Gammaproteobacteria</taxon>
        <taxon>Legionellales</taxon>
        <taxon>Legionellaceae</taxon>
        <taxon>Legionella</taxon>
    </lineage>
</organism>
<name>A0A0W0SDI7_9GAMM</name>
<protein>
    <submittedName>
        <fullName evidence="1">Uncharacterized protein</fullName>
    </submittedName>
</protein>
<sequence length="772" mass="90025">MRTYIYQWSPKLLKTLQKDINDYCEMHPYSAIDSSFMDFHRENFIAEIHTESYSEKEIYKKLVDYTGDKSLTEAILSAGGGQSLLSIPYFILNDLTIAENHYLNQYYKTGSYRQLIYTKNGRDEYFANLYLCFYGLRNGKENILLDRQTTDLKSVDINAYQSVFTSGLHHQHEKATLEKVAAQKLHFDVAPFAAMYIRLKLNGQGSLTFIPVVAKIAINYTTFEPKNRDEMYRSKVLGCSADAAIYSEFTHNIADDLTDRHGYFSENEVVSELAKKLNYVFYSLRARHYNQFLCLLEDFYFHVKGYLAFDPVRKKIKAVTQDNIIEFVADCLKIVKPDLQDLVLICQLITAFYSSEISQFGKMKYSLGQIYYVLSHYISSHLDSNLIREETDEHRFSPELLGKILEVINSDYLVTEYRKMEAFYILKIKAYEILYSYNIPTLAFENEFDEVEEAFYSQIYSIFHLNYSPHLTNQEYRLLLLERLYSLSDAINKVEQANEPNIERKNFIINKASELLGLVQSFSYLIHNPALAGKMLTEPFEQVFDSTILGKRNPDLEDGLFLDHLFTESDMDDYHFPEKVNRIWVAYLTSIKNLFASVPHDLISDKGWSALTEQLQEAREKLRAYPKNLSANSLLVANFRNSLENFWDAKQPGFTSYMKTDTSEWLKKLHKLIDIEDNVYLLQLLCKFYVGEYYLPDLQACLTQYLMTTQTNWAGWKFFKSVTPYQICCEIFFQNLMNQAAEDHLLCIQYDILDTLPEVKNISKEADTITPN</sequence>
<evidence type="ECO:0000313" key="2">
    <source>
        <dbReference type="Proteomes" id="UP000054742"/>
    </source>
</evidence>
<accession>A0A0W0SDI7</accession>
<proteinExistence type="predicted"/>
<gene>
    <name evidence="1" type="ORF">Lbru_2068</name>
</gene>
<reference evidence="1 2" key="1">
    <citation type="submission" date="2015-11" db="EMBL/GenBank/DDBJ databases">
        <title>Genomic analysis of 38 Legionella species identifies large and diverse effector repertoires.</title>
        <authorList>
            <person name="Burstein D."/>
            <person name="Amaro F."/>
            <person name="Zusman T."/>
            <person name="Lifshitz Z."/>
            <person name="Cohen O."/>
            <person name="Gilbert J.A."/>
            <person name="Pupko T."/>
            <person name="Shuman H.A."/>
            <person name="Segal G."/>
        </authorList>
    </citation>
    <scope>NUCLEOTIDE SEQUENCE [LARGE SCALE GENOMIC DNA]</scope>
    <source>
        <strain evidence="1 2">ATCC 43878</strain>
    </source>
</reference>
<evidence type="ECO:0000313" key="1">
    <source>
        <dbReference type="EMBL" id="KTC81548.1"/>
    </source>
</evidence>
<dbReference type="EMBL" id="LNXV01000029">
    <property type="protein sequence ID" value="KTC81548.1"/>
    <property type="molecule type" value="Genomic_DNA"/>
</dbReference>
<keyword evidence="2" id="KW-1185">Reference proteome</keyword>